<reference evidence="4 5" key="2">
    <citation type="submission" date="2018-06" db="EMBL/GenBank/DDBJ databases">
        <title>Metagenomic assembly of (sub)arctic Cyanobacteria and their associated microbiome from non-axenic cultures.</title>
        <authorList>
            <person name="Baurain D."/>
        </authorList>
    </citation>
    <scope>NUCLEOTIDE SEQUENCE [LARGE SCALE GENOMIC DNA]</scope>
    <source>
        <strain evidence="4">ULC066bin1</strain>
    </source>
</reference>
<dbReference type="InterPro" id="IPR002508">
    <property type="entry name" value="MurNAc-LAA_cat"/>
</dbReference>
<dbReference type="EMBL" id="QBML01000015">
    <property type="protein sequence ID" value="PZO40073.1"/>
    <property type="molecule type" value="Genomic_DNA"/>
</dbReference>
<dbReference type="SMART" id="SM00646">
    <property type="entry name" value="Ami_3"/>
    <property type="match status" value="1"/>
</dbReference>
<feature type="domain" description="MurNAc-LAA" evidence="3">
    <location>
        <begin position="360"/>
        <end position="472"/>
    </location>
</feature>
<dbReference type="GO" id="GO:0030288">
    <property type="term" value="C:outer membrane-bounded periplasmic space"/>
    <property type="evidence" value="ECO:0007669"/>
    <property type="project" value="TreeGrafter"/>
</dbReference>
<dbReference type="PANTHER" id="PTHR30404:SF0">
    <property type="entry name" value="N-ACETYLMURAMOYL-L-ALANINE AMIDASE AMIC"/>
    <property type="match status" value="1"/>
</dbReference>
<dbReference type="Pfam" id="PF11741">
    <property type="entry name" value="AMIN"/>
    <property type="match status" value="1"/>
</dbReference>
<sequence length="480" mass="52030">MCVATGYVSPVVEQLQAQSTNTTSSQSNAAIRLNNIQPVNNGLMLNVNANPQIKVQREDNSDRLIIDLQNTTLTKELHQANLPMNRFGVKQVRVAQFQNNPAIARLVFDLDSSDPNSKTVWQSQYIDTTNTLFLTPANKVTQAIPIEPNLPSSRPINPINSASTSIIAAIEKLSFSSTGQLLIEANLPLSYQTNFDRASGTFNLIVPNAKISANLQRPSLAANSPIERIRLTQVGNSVEIGIKTIPGWQVRETQRLSNQQIKLQVSLNSLSQVPPNNQTPLPNNNPSVPSSQTVGDRRRGVIFVDAGHGGNDPGAVANGVQEKDVVLPISLKLGQALQSMGYTVYYTRTNDVEIDLEPRVAAAERINADVFVSIHANSLAPGNSGISGIETYHSRNSTVGQELASYVHSQIVSATGASDRSVRGAGFYVIAKTSMPAILVETGFVTNPAEARNLSSPDYQKRMADAIARGIDRFMRVRGR</sequence>
<dbReference type="GO" id="GO:0008745">
    <property type="term" value="F:N-acetylmuramoyl-L-alanine amidase activity"/>
    <property type="evidence" value="ECO:0007669"/>
    <property type="project" value="InterPro"/>
</dbReference>
<dbReference type="InterPro" id="IPR050695">
    <property type="entry name" value="N-acetylmuramoyl_amidase_3"/>
</dbReference>
<proteinExistence type="predicted"/>
<feature type="region of interest" description="Disordered" evidence="2">
    <location>
        <begin position="272"/>
        <end position="294"/>
    </location>
</feature>
<gene>
    <name evidence="4" type="ORF">DCF19_12875</name>
</gene>
<evidence type="ECO:0000256" key="2">
    <source>
        <dbReference type="SAM" id="MobiDB-lite"/>
    </source>
</evidence>
<evidence type="ECO:0000313" key="5">
    <source>
        <dbReference type="Proteomes" id="UP000249467"/>
    </source>
</evidence>
<dbReference type="Pfam" id="PF01520">
    <property type="entry name" value="Amidase_3"/>
    <property type="match status" value="1"/>
</dbReference>
<dbReference type="Proteomes" id="UP000249467">
    <property type="component" value="Unassembled WGS sequence"/>
</dbReference>
<comment type="caution">
    <text evidence="4">The sequence shown here is derived from an EMBL/GenBank/DDBJ whole genome shotgun (WGS) entry which is preliminary data.</text>
</comment>
<accession>A0A2W4W4T0</accession>
<dbReference type="PANTHER" id="PTHR30404">
    <property type="entry name" value="N-ACETYLMURAMOYL-L-ALANINE AMIDASE"/>
    <property type="match status" value="1"/>
</dbReference>
<feature type="compositionally biased region" description="Low complexity" evidence="2">
    <location>
        <begin position="274"/>
        <end position="291"/>
    </location>
</feature>
<protein>
    <submittedName>
        <fullName evidence="4">N-acetylmuramoyl-L-alanine amidase</fullName>
    </submittedName>
</protein>
<name>A0A2W4W4T0_9CYAN</name>
<dbReference type="Gene3D" id="2.60.40.3500">
    <property type="match status" value="1"/>
</dbReference>
<dbReference type="CDD" id="cd02696">
    <property type="entry name" value="MurNAc-LAA"/>
    <property type="match status" value="1"/>
</dbReference>
<organism evidence="4 5">
    <name type="scientific">Pseudanabaena frigida</name>
    <dbReference type="NCBI Taxonomy" id="945775"/>
    <lineage>
        <taxon>Bacteria</taxon>
        <taxon>Bacillati</taxon>
        <taxon>Cyanobacteriota</taxon>
        <taxon>Cyanophyceae</taxon>
        <taxon>Pseudanabaenales</taxon>
        <taxon>Pseudanabaenaceae</taxon>
        <taxon>Pseudanabaena</taxon>
    </lineage>
</organism>
<dbReference type="InterPro" id="IPR021731">
    <property type="entry name" value="AMIN_dom"/>
</dbReference>
<evidence type="ECO:0000256" key="1">
    <source>
        <dbReference type="ARBA" id="ARBA00022801"/>
    </source>
</evidence>
<dbReference type="AlphaFoldDB" id="A0A2W4W4T0"/>
<dbReference type="Gene3D" id="3.40.630.40">
    <property type="entry name" value="Zn-dependent exopeptidases"/>
    <property type="match status" value="1"/>
</dbReference>
<dbReference type="SUPFAM" id="SSF53187">
    <property type="entry name" value="Zn-dependent exopeptidases"/>
    <property type="match status" value="1"/>
</dbReference>
<reference evidence="4 5" key="1">
    <citation type="submission" date="2018-04" db="EMBL/GenBank/DDBJ databases">
        <authorList>
            <person name="Go L.Y."/>
            <person name="Mitchell J.A."/>
        </authorList>
    </citation>
    <scope>NUCLEOTIDE SEQUENCE [LARGE SCALE GENOMIC DNA]</scope>
    <source>
        <strain evidence="4">ULC066bin1</strain>
    </source>
</reference>
<evidence type="ECO:0000259" key="3">
    <source>
        <dbReference type="SMART" id="SM00646"/>
    </source>
</evidence>
<keyword evidence="1" id="KW-0378">Hydrolase</keyword>
<evidence type="ECO:0000313" key="4">
    <source>
        <dbReference type="EMBL" id="PZO40073.1"/>
    </source>
</evidence>
<dbReference type="GO" id="GO:0009253">
    <property type="term" value="P:peptidoglycan catabolic process"/>
    <property type="evidence" value="ECO:0007669"/>
    <property type="project" value="InterPro"/>
</dbReference>